<comment type="caution">
    <text evidence="1">The sequence shown here is derived from an EMBL/GenBank/DDBJ whole genome shotgun (WGS) entry which is preliminary data.</text>
</comment>
<accession>A0A0F9E816</accession>
<dbReference type="AlphaFoldDB" id="A0A0F9E816"/>
<gene>
    <name evidence="1" type="ORF">LCGC14_2399730</name>
</gene>
<sequence length="45" mass="5091">MNYTEIMEKAKQNLKEKGLSMYLQTIGAETGYVALSNVDFFKTLA</sequence>
<feature type="non-terminal residue" evidence="1">
    <location>
        <position position="45"/>
    </location>
</feature>
<name>A0A0F9E816_9ZZZZ</name>
<protein>
    <submittedName>
        <fullName evidence="1">Uncharacterized protein</fullName>
    </submittedName>
</protein>
<organism evidence="1">
    <name type="scientific">marine sediment metagenome</name>
    <dbReference type="NCBI Taxonomy" id="412755"/>
    <lineage>
        <taxon>unclassified sequences</taxon>
        <taxon>metagenomes</taxon>
        <taxon>ecological metagenomes</taxon>
    </lineage>
</organism>
<dbReference type="EMBL" id="LAZR01036004">
    <property type="protein sequence ID" value="KKL25996.1"/>
    <property type="molecule type" value="Genomic_DNA"/>
</dbReference>
<proteinExistence type="predicted"/>
<reference evidence="1" key="1">
    <citation type="journal article" date="2015" name="Nature">
        <title>Complex archaea that bridge the gap between prokaryotes and eukaryotes.</title>
        <authorList>
            <person name="Spang A."/>
            <person name="Saw J.H."/>
            <person name="Jorgensen S.L."/>
            <person name="Zaremba-Niedzwiedzka K."/>
            <person name="Martijn J."/>
            <person name="Lind A.E."/>
            <person name="van Eijk R."/>
            <person name="Schleper C."/>
            <person name="Guy L."/>
            <person name="Ettema T.J."/>
        </authorList>
    </citation>
    <scope>NUCLEOTIDE SEQUENCE</scope>
</reference>
<evidence type="ECO:0000313" key="1">
    <source>
        <dbReference type="EMBL" id="KKL25996.1"/>
    </source>
</evidence>